<dbReference type="Proteomes" id="UP000790787">
    <property type="component" value="Chromosome 12"/>
</dbReference>
<dbReference type="InterPro" id="IPR039307">
    <property type="entry name" value="LORELEI-like"/>
</dbReference>
<keyword evidence="1" id="KW-0732">Signal</keyword>
<sequence>MGFKKCFFLFLFFLLVGLASPSPFYIKNDVLEARVQTGRALLQQQGNCPVDFEKENYTIVTSQCKGPHYNETICCNAFKQLACNHMDELNDVQNGCATIMFNYINLYGKYPPGLFANMCKEDKKGLNCDNIIPPEGNKPEEQKSHSAKGSKSSVVLMLIASILIILFNI</sequence>
<protein>
    <submittedName>
        <fullName evidence="4">GPI-anchored protein LLG3-like</fullName>
    </submittedName>
    <submittedName>
        <fullName evidence="4">GPI-anchored protein LORELEI-like</fullName>
    </submittedName>
</protein>
<dbReference type="RefSeq" id="XP_016436745.1">
    <property type="nucleotide sequence ID" value="XM_016581259.2"/>
</dbReference>
<proteinExistence type="predicted"/>
<evidence type="ECO:0000259" key="2">
    <source>
        <dbReference type="Pfam" id="PF26578"/>
    </source>
</evidence>
<dbReference type="GeneID" id="107762859"/>
<dbReference type="SMR" id="A0A1S3X9Y3"/>
<evidence type="ECO:0000256" key="1">
    <source>
        <dbReference type="SAM" id="SignalP"/>
    </source>
</evidence>
<dbReference type="RefSeq" id="XP_016436745.1">
    <property type="nucleotide sequence ID" value="XM_016581259.1"/>
</dbReference>
<feature type="domain" description="GPI-anchored protein LLG1-like" evidence="2">
    <location>
        <begin position="50"/>
        <end position="127"/>
    </location>
</feature>
<dbReference type="OrthoDB" id="585255at2759"/>
<feature type="signal peptide" evidence="1">
    <location>
        <begin position="1"/>
        <end position="21"/>
    </location>
</feature>
<reference evidence="4" key="2">
    <citation type="submission" date="2025-08" db="UniProtKB">
        <authorList>
            <consortium name="RefSeq"/>
        </authorList>
    </citation>
    <scope>IDENTIFICATION</scope>
    <source>
        <tissue evidence="4">Leaf</tissue>
    </source>
</reference>
<keyword evidence="3" id="KW-1185">Reference proteome</keyword>
<organism evidence="3 4">
    <name type="scientific">Nicotiana tabacum</name>
    <name type="common">Common tobacco</name>
    <dbReference type="NCBI Taxonomy" id="4097"/>
    <lineage>
        <taxon>Eukaryota</taxon>
        <taxon>Viridiplantae</taxon>
        <taxon>Streptophyta</taxon>
        <taxon>Embryophyta</taxon>
        <taxon>Tracheophyta</taxon>
        <taxon>Spermatophyta</taxon>
        <taxon>Magnoliopsida</taxon>
        <taxon>eudicotyledons</taxon>
        <taxon>Gunneridae</taxon>
        <taxon>Pentapetalae</taxon>
        <taxon>asterids</taxon>
        <taxon>lamiids</taxon>
        <taxon>Solanales</taxon>
        <taxon>Solanaceae</taxon>
        <taxon>Nicotianoideae</taxon>
        <taxon>Nicotianeae</taxon>
        <taxon>Nicotiana</taxon>
    </lineage>
</organism>
<evidence type="ECO:0000313" key="3">
    <source>
        <dbReference type="Proteomes" id="UP000790787"/>
    </source>
</evidence>
<reference evidence="3" key="1">
    <citation type="journal article" date="2014" name="Nat. Commun.">
        <title>The tobacco genome sequence and its comparison with those of tomato and potato.</title>
        <authorList>
            <person name="Sierro N."/>
            <person name="Battey J.N."/>
            <person name="Ouadi S."/>
            <person name="Bakaher N."/>
            <person name="Bovet L."/>
            <person name="Willig A."/>
            <person name="Goepfert S."/>
            <person name="Peitsch M.C."/>
            <person name="Ivanov N.V."/>
        </authorList>
    </citation>
    <scope>NUCLEOTIDE SEQUENCE [LARGE SCALE GENOMIC DNA]</scope>
</reference>
<dbReference type="STRING" id="4097.A0A1S3X9Y3"/>
<evidence type="ECO:0000313" key="4">
    <source>
        <dbReference type="RefSeq" id="XP_016436745.1"/>
    </source>
</evidence>
<name>A0A1S3X9Y3_TOBAC</name>
<feature type="chain" id="PRO_5010259303" evidence="1">
    <location>
        <begin position="22"/>
        <end position="169"/>
    </location>
</feature>
<gene>
    <name evidence="4" type="primary">LOC107762859</name>
</gene>
<dbReference type="PANTHER" id="PTHR31533:SF34">
    <property type="entry name" value="GPI-ANCHORED PROTEIN LORELEI-LIKE"/>
    <property type="match status" value="1"/>
</dbReference>
<dbReference type="PANTHER" id="PTHR31533">
    <property type="entry name" value="GPI-ANCHORED PROTEIN LLG1-RELATED-RELATED"/>
    <property type="match status" value="1"/>
</dbReference>
<dbReference type="PaxDb" id="4097-A0A1S3X9Y3"/>
<accession>A0A1S3X9Y3</accession>
<dbReference type="Pfam" id="PF26578">
    <property type="entry name" value="LLG1"/>
    <property type="match status" value="1"/>
</dbReference>
<dbReference type="OMA" id="NCAEVMF"/>
<dbReference type="InterPro" id="IPR058888">
    <property type="entry name" value="LLG1-like"/>
</dbReference>
<dbReference type="KEGG" id="nta:107762859"/>
<dbReference type="AlphaFoldDB" id="A0A1S3X9Y3"/>